<protein>
    <recommendedName>
        <fullName evidence="2">Polysaccharide biosynthesis protein CapD-like domain-containing protein</fullName>
    </recommendedName>
</protein>
<dbReference type="EMBL" id="PCXQ01000004">
    <property type="protein sequence ID" value="PJE51047.1"/>
    <property type="molecule type" value="Genomic_DNA"/>
</dbReference>
<comment type="similarity">
    <text evidence="1">Belongs to the polysaccharide synthase family.</text>
</comment>
<dbReference type="Gene3D" id="3.40.50.720">
    <property type="entry name" value="NAD(P)-binding Rossmann-like Domain"/>
    <property type="match status" value="1"/>
</dbReference>
<dbReference type="CDD" id="cd05237">
    <property type="entry name" value="UDP_invert_4-6DH_SDR_e"/>
    <property type="match status" value="1"/>
</dbReference>
<organism evidence="3 4">
    <name type="scientific">Candidatus Yanofskybacteria bacterium CG10_big_fil_rev_8_21_14_0_10_36_16</name>
    <dbReference type="NCBI Taxonomy" id="1975096"/>
    <lineage>
        <taxon>Bacteria</taxon>
        <taxon>Candidatus Yanofskyibacteriota</taxon>
    </lineage>
</organism>
<comment type="caution">
    <text evidence="3">The sequence shown here is derived from an EMBL/GenBank/DDBJ whole genome shotgun (WGS) entry which is preliminary data.</text>
</comment>
<name>A0A2J0Q7I0_9BACT</name>
<dbReference type="InterPro" id="IPR003869">
    <property type="entry name" value="Polysac_CapD-like"/>
</dbReference>
<gene>
    <name evidence="3" type="ORF">COV29_02115</name>
</gene>
<accession>A0A2J0Q7I0</accession>
<feature type="domain" description="Polysaccharide biosynthesis protein CapD-like" evidence="2">
    <location>
        <begin position="10"/>
        <end position="282"/>
    </location>
</feature>
<reference evidence="3 4" key="1">
    <citation type="submission" date="2017-09" db="EMBL/GenBank/DDBJ databases">
        <title>Depth-based differentiation of microbial function through sediment-hosted aquifers and enrichment of novel symbionts in the deep terrestrial subsurface.</title>
        <authorList>
            <person name="Probst A.J."/>
            <person name="Ladd B."/>
            <person name="Jarett J.K."/>
            <person name="Geller-Mcgrath D.E."/>
            <person name="Sieber C.M."/>
            <person name="Emerson J.B."/>
            <person name="Anantharaman K."/>
            <person name="Thomas B.C."/>
            <person name="Malmstrom R."/>
            <person name="Stieglmeier M."/>
            <person name="Klingl A."/>
            <person name="Woyke T."/>
            <person name="Ryan C.M."/>
            <person name="Banfield J.F."/>
        </authorList>
    </citation>
    <scope>NUCLEOTIDE SEQUENCE [LARGE SCALE GENOMIC DNA]</scope>
    <source>
        <strain evidence="3">CG10_big_fil_rev_8_21_14_0_10_36_16</strain>
    </source>
</reference>
<evidence type="ECO:0000259" key="2">
    <source>
        <dbReference type="Pfam" id="PF02719"/>
    </source>
</evidence>
<proteinExistence type="inferred from homology"/>
<dbReference type="Pfam" id="PF02719">
    <property type="entry name" value="Polysacc_synt_2"/>
    <property type="match status" value="1"/>
</dbReference>
<evidence type="ECO:0000256" key="1">
    <source>
        <dbReference type="ARBA" id="ARBA00007430"/>
    </source>
</evidence>
<dbReference type="InterPro" id="IPR036291">
    <property type="entry name" value="NAD(P)-bd_dom_sf"/>
</dbReference>
<dbReference type="InterPro" id="IPR051203">
    <property type="entry name" value="Polysaccharide_Synthase-Rel"/>
</dbReference>
<dbReference type="AlphaFoldDB" id="A0A2J0Q7I0"/>
<dbReference type="PANTHER" id="PTHR43318">
    <property type="entry name" value="UDP-N-ACETYLGLUCOSAMINE 4,6-DEHYDRATASE"/>
    <property type="match status" value="1"/>
</dbReference>
<evidence type="ECO:0000313" key="4">
    <source>
        <dbReference type="Proteomes" id="UP000228496"/>
    </source>
</evidence>
<dbReference type="PANTHER" id="PTHR43318:SF2">
    <property type="entry name" value="UDP-N-ACETYLGLUCOSAMINE 4,6-DEHYDRATASE (INVERTING)"/>
    <property type="match status" value="1"/>
</dbReference>
<evidence type="ECO:0000313" key="3">
    <source>
        <dbReference type="EMBL" id="PJE51047.1"/>
    </source>
</evidence>
<dbReference type="SUPFAM" id="SSF51735">
    <property type="entry name" value="NAD(P)-binding Rossmann-fold domains"/>
    <property type="match status" value="1"/>
</dbReference>
<sequence>MVNEFIGKTILVTGGTGSVGSELVMQILRFNPKQVRVLSRNETRQYNLLEKLKYPKNLSMLIGDIRDRDRLQLAFKGVDVVFHTAALKHVPFCEYNPSEAMKTNIIGSHNIIDAALHNGVQKVIAISTDKVANPFNVLGVSKLMMEKLFINSNFYLSDKIKLSCVRFGNVAWSDGSVLTMWKKQAEVGGKIKVTNKDATRFFMSIQQSIKLILKASQLSQGGEIFILKMPSASMGDLANIFIKKYYPRGNIKIKYIGDRAGDKLHEDLAGDNDWNKEIWSNKEMFVLVPTSSIHNLDFAPRFYDGFEKIGTDLKFSSSDNINVKKIEKII</sequence>
<dbReference type="Proteomes" id="UP000228496">
    <property type="component" value="Unassembled WGS sequence"/>
</dbReference>